<comment type="subcellular location">
    <subcellularLocation>
        <location evidence="1">Membrane</location>
        <topology evidence="1">Single-pass membrane protein</topology>
    </subcellularLocation>
</comment>
<evidence type="ECO:0000259" key="7">
    <source>
        <dbReference type="Pfam" id="PF04357"/>
    </source>
</evidence>
<keyword evidence="3 6" id="KW-1133">Transmembrane helix</keyword>
<evidence type="ECO:0000313" key="9">
    <source>
        <dbReference type="Proteomes" id="UP001195903"/>
    </source>
</evidence>
<dbReference type="PANTHER" id="PTHR36985">
    <property type="entry name" value="TRANSLOCATION AND ASSEMBLY MODULE SUBUNIT TAMB"/>
    <property type="match status" value="1"/>
</dbReference>
<proteinExistence type="predicted"/>
<dbReference type="InterPro" id="IPR007452">
    <property type="entry name" value="TamB_C"/>
</dbReference>
<feature type="region of interest" description="Disordered" evidence="5">
    <location>
        <begin position="26"/>
        <end position="45"/>
    </location>
</feature>
<keyword evidence="9" id="KW-1185">Reference proteome</keyword>
<protein>
    <submittedName>
        <fullName evidence="8">Translocation/assembly module TamB domain-containing protein</fullName>
    </submittedName>
</protein>
<feature type="domain" description="Translocation and assembly module TamB C-terminal" evidence="7">
    <location>
        <begin position="1041"/>
        <end position="1379"/>
    </location>
</feature>
<sequence length="1380" mass="145255">MSTDKHKPGEQDAGAQSIHPAIDNTAASDNTAAGDKPAASEQVSTPKGRWYHPWGLFKLCVRTVVYVPLALLIIAALILGTGFGARSAIALAVKFVPNLKATYVEGTLNKALTLADVAWSMDGIDVKADNLHLGWQPSCLLTKRLCVNALDIQGLEVAIDTASLPAGEPKPEPEEPSGPIELPFSIALDSAVINQADIRVDAMRFGATRLDAAAEWDETLVISKLSSQGLSVFIPPADAPAGEQVAATTTAQVVTDAAANAAADANKAETGAVTTNTQSAPDAANPGTAYSGTANPGTANAASANPVTSATAAKAATGSESDANSWPLAQLPEVVLPLNIDILGAELADTSLDIAAHQEQINLVKLSALMLGSSLNIRTLEITHPEASLSLKGMVDLSKDYPLDIALNASADSPKILPELGKQALSLNAKGSMTELALSLGAKGTVELNLSATAKPANPELPFTLSLEAARAGWPLKEPEYLAEALKLNASGTLNGQSAELSGKVTTPFNAPLTLDAKLQHENQKLDIASFSADGELGKLSLDGFLDYQKALSWQANVVMDNIQPSKIILPEGAAPLPSGSVSGRFANSGTLDFADENALHWQVALEKAQLNGELDGFPVTAAGSVSVNDQLHLSARDFELTALGAKLVLSGETKERWAFLGELNAPDLSSLGADFDGTLNARFEVSGAQKAPLVSLNASGDGLLLGGVSLTTLNIKGLYQPLSQHEFSLSAKAEQVNLAGRKLESLTVGAKGDLNRQSLTAQTFGDLVLATQLQSEFDDKRRKVNATLSSLNLGTEFGAWTLSQPMRFNWQLDINQGLLSAACLNHEHSNLCLVKDAVLGERGDIQLSYRGEPGKVIDKLLPKNVDWLGQASLDSTVRWSGKTKPSGELSLVLSPGEFTMKRPKGQIVELGYQDVSLKASLTPAALVTDLTFLSERLASINSHIEVAVTPDRRLDGQINLERVNLAPLKEFLPQLDTLEGVISSELSLAGSLMQPNVSGHLALKNAAFSASSNPTLLSNLNLAMNFAGQQASLSGNWLMGNGDGGIDGTLAWPDGKFSGELAVKGNKLAVIVPPMALLDVSPDLKLTFDSAMMDVKGSVNIPTGQIKIVQLADGGVAVSSDVVFNDSIAQAAEQTSPYGVTADLNIRVGDEIRIDGMGLHGKLDGTLRLQQQAFKPPLLFGEVKVKSGTYKFMGQTLKIPKGEVQFVGPPQLPNLNIEAVREIKEEDMVAGVRITGTGMAPLVTLFSNPSKEQAEILSYILKGKGFDANGTGDNNAMMMSAALSVSSSLSGGAINNIGSTATSLVESFGFSNVQLDANDDGKVAISGYIGENLMVKYGVGVFNPGYEMTVRYYLLSQLYLETVSGTLGQSLDIYYNFDL</sequence>
<dbReference type="PANTHER" id="PTHR36985:SF1">
    <property type="entry name" value="TRANSLOCATION AND ASSEMBLY MODULE SUBUNIT TAMB"/>
    <property type="match status" value="1"/>
</dbReference>
<accession>A0ABS5VA26</accession>
<gene>
    <name evidence="8" type="ORF">KJI95_15385</name>
</gene>
<organism evidence="8 9">
    <name type="scientific">Shewanella jiangmenensis</name>
    <dbReference type="NCBI Taxonomy" id="2837387"/>
    <lineage>
        <taxon>Bacteria</taxon>
        <taxon>Pseudomonadati</taxon>
        <taxon>Pseudomonadota</taxon>
        <taxon>Gammaproteobacteria</taxon>
        <taxon>Alteromonadales</taxon>
        <taxon>Shewanellaceae</taxon>
        <taxon>Shewanella</taxon>
    </lineage>
</organism>
<feature type="transmembrane region" description="Helical" evidence="6">
    <location>
        <begin position="64"/>
        <end position="85"/>
    </location>
</feature>
<feature type="region of interest" description="Disordered" evidence="5">
    <location>
        <begin position="1"/>
        <end position="21"/>
    </location>
</feature>
<feature type="compositionally biased region" description="Polar residues" evidence="5">
    <location>
        <begin position="288"/>
        <end position="305"/>
    </location>
</feature>
<dbReference type="RefSeq" id="WP_214508072.1">
    <property type="nucleotide sequence ID" value="NZ_JAHEPS010000006.1"/>
</dbReference>
<dbReference type="Pfam" id="PF04357">
    <property type="entry name" value="TamB"/>
    <property type="match status" value="1"/>
</dbReference>
<reference evidence="8 9" key="1">
    <citation type="submission" date="2021-05" db="EMBL/GenBank/DDBJ databases">
        <title>Shewanella sp. JM162201.</title>
        <authorList>
            <person name="Xu S."/>
            <person name="Li A."/>
        </authorList>
    </citation>
    <scope>NUCLEOTIDE SEQUENCE [LARGE SCALE GENOMIC DNA]</scope>
    <source>
        <strain evidence="8 9">JM162201</strain>
    </source>
</reference>
<evidence type="ECO:0000256" key="2">
    <source>
        <dbReference type="ARBA" id="ARBA00022692"/>
    </source>
</evidence>
<feature type="region of interest" description="Disordered" evidence="5">
    <location>
        <begin position="269"/>
        <end position="305"/>
    </location>
</feature>
<feature type="compositionally biased region" description="Basic and acidic residues" evidence="5">
    <location>
        <begin position="1"/>
        <end position="10"/>
    </location>
</feature>
<evidence type="ECO:0000256" key="6">
    <source>
        <dbReference type="SAM" id="Phobius"/>
    </source>
</evidence>
<evidence type="ECO:0000256" key="3">
    <source>
        <dbReference type="ARBA" id="ARBA00022989"/>
    </source>
</evidence>
<evidence type="ECO:0000256" key="4">
    <source>
        <dbReference type="ARBA" id="ARBA00023136"/>
    </source>
</evidence>
<name>A0ABS5VA26_9GAMM</name>
<evidence type="ECO:0000256" key="5">
    <source>
        <dbReference type="SAM" id="MobiDB-lite"/>
    </source>
</evidence>
<comment type="caution">
    <text evidence="8">The sequence shown here is derived from an EMBL/GenBank/DDBJ whole genome shotgun (WGS) entry which is preliminary data.</text>
</comment>
<dbReference type="EMBL" id="JAHEPS010000006">
    <property type="protein sequence ID" value="MBT1445888.1"/>
    <property type="molecule type" value="Genomic_DNA"/>
</dbReference>
<keyword evidence="2 6" id="KW-0812">Transmembrane</keyword>
<evidence type="ECO:0000256" key="1">
    <source>
        <dbReference type="ARBA" id="ARBA00004167"/>
    </source>
</evidence>
<keyword evidence="4 6" id="KW-0472">Membrane</keyword>
<evidence type="ECO:0000313" key="8">
    <source>
        <dbReference type="EMBL" id="MBT1445888.1"/>
    </source>
</evidence>
<dbReference type="Proteomes" id="UP001195903">
    <property type="component" value="Unassembled WGS sequence"/>
</dbReference>